<evidence type="ECO:0000256" key="3">
    <source>
        <dbReference type="ARBA" id="ARBA00022801"/>
    </source>
</evidence>
<dbReference type="SUPFAM" id="SSF49899">
    <property type="entry name" value="Concanavalin A-like lectins/glucanases"/>
    <property type="match status" value="1"/>
</dbReference>
<keyword evidence="8" id="KW-1185">Reference proteome</keyword>
<keyword evidence="4" id="KW-0106">Calcium</keyword>
<keyword evidence="2" id="KW-0479">Metal-binding</keyword>
<evidence type="ECO:0000256" key="5">
    <source>
        <dbReference type="SAM" id="MobiDB-lite"/>
    </source>
</evidence>
<name>A0ABN2MZ28_9PSEU</name>
<dbReference type="InterPro" id="IPR000917">
    <property type="entry name" value="Sulfatase_N"/>
</dbReference>
<evidence type="ECO:0000259" key="6">
    <source>
        <dbReference type="Pfam" id="PF00884"/>
    </source>
</evidence>
<dbReference type="RefSeq" id="WP_344415866.1">
    <property type="nucleotide sequence ID" value="NZ_BAAAQK010000005.1"/>
</dbReference>
<protein>
    <submittedName>
        <fullName evidence="7">Arylsulfatase</fullName>
    </submittedName>
</protein>
<reference evidence="7 8" key="1">
    <citation type="journal article" date="2019" name="Int. J. Syst. Evol. Microbiol.">
        <title>The Global Catalogue of Microorganisms (GCM) 10K type strain sequencing project: providing services to taxonomists for standard genome sequencing and annotation.</title>
        <authorList>
            <consortium name="The Broad Institute Genomics Platform"/>
            <consortium name="The Broad Institute Genome Sequencing Center for Infectious Disease"/>
            <person name="Wu L."/>
            <person name="Ma J."/>
        </authorList>
    </citation>
    <scope>NUCLEOTIDE SEQUENCE [LARGE SCALE GENOMIC DNA]</scope>
    <source>
        <strain evidence="7 8">JCM 16009</strain>
    </source>
</reference>
<dbReference type="PANTHER" id="PTHR42693:SF43">
    <property type="entry name" value="BLL2667 PROTEIN"/>
    <property type="match status" value="1"/>
</dbReference>
<dbReference type="Gene3D" id="3.30.1120.10">
    <property type="match status" value="1"/>
</dbReference>
<dbReference type="Pfam" id="PF00884">
    <property type="entry name" value="Sulfatase"/>
    <property type="match status" value="1"/>
</dbReference>
<evidence type="ECO:0000256" key="2">
    <source>
        <dbReference type="ARBA" id="ARBA00022723"/>
    </source>
</evidence>
<dbReference type="InterPro" id="IPR017850">
    <property type="entry name" value="Alkaline_phosphatase_core_sf"/>
</dbReference>
<dbReference type="EMBL" id="BAAAQK010000005">
    <property type="protein sequence ID" value="GAA1845166.1"/>
    <property type="molecule type" value="Genomic_DNA"/>
</dbReference>
<dbReference type="InterPro" id="IPR013320">
    <property type="entry name" value="ConA-like_dom_sf"/>
</dbReference>
<evidence type="ECO:0000256" key="4">
    <source>
        <dbReference type="ARBA" id="ARBA00022837"/>
    </source>
</evidence>
<feature type="region of interest" description="Disordered" evidence="5">
    <location>
        <begin position="1"/>
        <end position="24"/>
    </location>
</feature>
<sequence>MSPPTVAESPGVYPAGYGTRLRRPADPGRRPNILMIVLDDVGFAQFGCFGSDIRTPTFDRLAGDGLRYNNFHVTSICSSTRASLLTGMNHHAVGMGALVDHPIDYPGYTGRIPDGVEALPATLRRAGYSTFAVGKWHLIPRWDTSAVGPFDRWPLGLGFERFYGFLGGETNQWAPTLVRDNQMVDQPRRPEEGYHLSEDLADTAIGMILDQQHVRPDKPFFCYLAPGAMHAPHQVTEEWSDPYRGAYDRGWDDWRDEVFAKQQELGVVPAGSAASDRPSWVQSWDSLSPDERRLFARMHEVYAGFMTHTDHCIGRIVATLEELGILDDTVIVVTSDNGASAEGGDVGSVNEHRLVNRLPDDVALNLAHLDELGGHRVHNHYPWGWAWAGNTPFRLWKRYTWLGGTRVPFIVRWGAGVEQDGQVRSQFCHAVDIMPTLCELAGAEPRSTLRDLDGTSFAATLRDGAAETRTTQYFEMYGSRALYHDGWRVVTDHMASGFAVEDKVEGSRDFGTDHWSLFDTAHDFAEANDLAETHPERAEELVRLWWAEAGRNNVLPMLDVFGAPKRDVHLGPSPMPSRQTYVYRPGGSPVPERCSAPLAGGFTVSAVVHVGDEEPSGILCAQGNWNNGWALLVVDGDYRYVLNRAGSEIGLGAPCTLGRGRHELGLEYRCGDGDGRLTLRVDGEVVAERGLSESMPRRWQIGDAPLSIGRDSGFPVTPAYRPPFTWNGTIETVTFEVADPEHGTPSLGSALVAD</sequence>
<dbReference type="SUPFAM" id="SSF53649">
    <property type="entry name" value="Alkaline phosphatase-like"/>
    <property type="match status" value="1"/>
</dbReference>
<dbReference type="Gene3D" id="3.40.720.10">
    <property type="entry name" value="Alkaline Phosphatase, subunit A"/>
    <property type="match status" value="1"/>
</dbReference>
<evidence type="ECO:0000256" key="1">
    <source>
        <dbReference type="ARBA" id="ARBA00008779"/>
    </source>
</evidence>
<dbReference type="InterPro" id="IPR050738">
    <property type="entry name" value="Sulfatase"/>
</dbReference>
<keyword evidence="3" id="KW-0378">Hydrolase</keyword>
<organism evidence="7 8">
    <name type="scientific">Pseudonocardia ailaonensis</name>
    <dbReference type="NCBI Taxonomy" id="367279"/>
    <lineage>
        <taxon>Bacteria</taxon>
        <taxon>Bacillati</taxon>
        <taxon>Actinomycetota</taxon>
        <taxon>Actinomycetes</taxon>
        <taxon>Pseudonocardiales</taxon>
        <taxon>Pseudonocardiaceae</taxon>
        <taxon>Pseudonocardia</taxon>
    </lineage>
</organism>
<evidence type="ECO:0000313" key="7">
    <source>
        <dbReference type="EMBL" id="GAA1845166.1"/>
    </source>
</evidence>
<accession>A0ABN2MZ28</accession>
<gene>
    <name evidence="7" type="ORF">GCM10009836_25850</name>
</gene>
<comment type="caution">
    <text evidence="7">The sequence shown here is derived from an EMBL/GenBank/DDBJ whole genome shotgun (WGS) entry which is preliminary data.</text>
</comment>
<dbReference type="PROSITE" id="PS00149">
    <property type="entry name" value="SULFATASE_2"/>
    <property type="match status" value="1"/>
</dbReference>
<dbReference type="CDD" id="cd16025">
    <property type="entry name" value="PAS_like"/>
    <property type="match status" value="1"/>
</dbReference>
<feature type="domain" description="Sulfatase N-terminal" evidence="6">
    <location>
        <begin position="31"/>
        <end position="443"/>
    </location>
</feature>
<dbReference type="PANTHER" id="PTHR42693">
    <property type="entry name" value="ARYLSULFATASE FAMILY MEMBER"/>
    <property type="match status" value="1"/>
</dbReference>
<comment type="similarity">
    <text evidence="1">Belongs to the sulfatase family.</text>
</comment>
<evidence type="ECO:0000313" key="8">
    <source>
        <dbReference type="Proteomes" id="UP001500449"/>
    </source>
</evidence>
<dbReference type="InterPro" id="IPR024607">
    <property type="entry name" value="Sulfatase_CS"/>
</dbReference>
<dbReference type="Proteomes" id="UP001500449">
    <property type="component" value="Unassembled WGS sequence"/>
</dbReference>
<proteinExistence type="inferred from homology"/>